<evidence type="ECO:0000256" key="2">
    <source>
        <dbReference type="ARBA" id="ARBA00022598"/>
    </source>
</evidence>
<feature type="compositionally biased region" description="Basic and acidic residues" evidence="3">
    <location>
        <begin position="607"/>
        <end position="625"/>
    </location>
</feature>
<evidence type="ECO:0000259" key="4">
    <source>
        <dbReference type="Pfam" id="PF00501"/>
    </source>
</evidence>
<feature type="compositionally biased region" description="Basic and acidic residues" evidence="3">
    <location>
        <begin position="98"/>
        <end position="125"/>
    </location>
</feature>
<evidence type="ECO:0000256" key="3">
    <source>
        <dbReference type="SAM" id="MobiDB-lite"/>
    </source>
</evidence>
<dbReference type="InterPro" id="IPR012340">
    <property type="entry name" value="NA-bd_OB-fold"/>
</dbReference>
<dbReference type="NCBIfam" id="NF004808">
    <property type="entry name" value="PRK06155.1"/>
    <property type="match status" value="1"/>
</dbReference>
<dbReference type="Pfam" id="PF12172">
    <property type="entry name" value="zf-ChsH2"/>
    <property type="match status" value="1"/>
</dbReference>
<feature type="domain" description="AMP-dependent synthetase/ligase" evidence="4">
    <location>
        <begin position="138"/>
        <end position="480"/>
    </location>
</feature>
<keyword evidence="2 7" id="KW-0436">Ligase</keyword>
<evidence type="ECO:0000259" key="6">
    <source>
        <dbReference type="Pfam" id="PF13193"/>
    </source>
</evidence>
<keyword evidence="8" id="KW-1185">Reference proteome</keyword>
<dbReference type="SUPFAM" id="SSF50249">
    <property type="entry name" value="Nucleic acid-binding proteins"/>
    <property type="match status" value="1"/>
</dbReference>
<dbReference type="InterPro" id="IPR045851">
    <property type="entry name" value="AMP-bd_C_sf"/>
</dbReference>
<evidence type="ECO:0000313" key="7">
    <source>
        <dbReference type="EMBL" id="GAA2214190.1"/>
    </source>
</evidence>
<dbReference type="InterPro" id="IPR000873">
    <property type="entry name" value="AMP-dep_synth/lig_dom"/>
</dbReference>
<dbReference type="PANTHER" id="PTHR43201:SF5">
    <property type="entry name" value="MEDIUM-CHAIN ACYL-COA LIGASE ACSF2, MITOCHONDRIAL"/>
    <property type="match status" value="1"/>
</dbReference>
<dbReference type="GO" id="GO:0016874">
    <property type="term" value="F:ligase activity"/>
    <property type="evidence" value="ECO:0007669"/>
    <property type="project" value="UniProtKB-KW"/>
</dbReference>
<dbReference type="PANTHER" id="PTHR43201">
    <property type="entry name" value="ACYL-COA SYNTHETASE"/>
    <property type="match status" value="1"/>
</dbReference>
<comment type="similarity">
    <text evidence="1">Belongs to the ATP-dependent AMP-binding enzyme family.</text>
</comment>
<organism evidence="7 8">
    <name type="scientific">Nonomuraea monospora</name>
    <dbReference type="NCBI Taxonomy" id="568818"/>
    <lineage>
        <taxon>Bacteria</taxon>
        <taxon>Bacillati</taxon>
        <taxon>Actinomycetota</taxon>
        <taxon>Actinomycetes</taxon>
        <taxon>Streptosporangiales</taxon>
        <taxon>Streptosporangiaceae</taxon>
        <taxon>Nonomuraea</taxon>
    </lineage>
</organism>
<feature type="domain" description="AMP-binding enzyme C-terminal" evidence="6">
    <location>
        <begin position="531"/>
        <end position="606"/>
    </location>
</feature>
<dbReference type="Gene3D" id="3.40.50.12780">
    <property type="entry name" value="N-terminal domain of ligase-like"/>
    <property type="match status" value="1"/>
</dbReference>
<dbReference type="PROSITE" id="PS00455">
    <property type="entry name" value="AMP_BINDING"/>
    <property type="match status" value="1"/>
</dbReference>
<evidence type="ECO:0000256" key="1">
    <source>
        <dbReference type="ARBA" id="ARBA00006432"/>
    </source>
</evidence>
<dbReference type="RefSeq" id="WP_344491254.1">
    <property type="nucleotide sequence ID" value="NZ_BAAAQX010000039.1"/>
</dbReference>
<proteinExistence type="inferred from homology"/>
<dbReference type="SUPFAM" id="SSF56801">
    <property type="entry name" value="Acetyl-CoA synthetase-like"/>
    <property type="match status" value="1"/>
</dbReference>
<evidence type="ECO:0000259" key="5">
    <source>
        <dbReference type="Pfam" id="PF12172"/>
    </source>
</evidence>
<accession>A0ABP5PTG2</accession>
<dbReference type="Pfam" id="PF00501">
    <property type="entry name" value="AMP-binding"/>
    <property type="match status" value="1"/>
</dbReference>
<evidence type="ECO:0000313" key="8">
    <source>
        <dbReference type="Proteomes" id="UP001499843"/>
    </source>
</evidence>
<dbReference type="Gene3D" id="3.30.300.30">
    <property type="match status" value="1"/>
</dbReference>
<protein>
    <submittedName>
        <fullName evidence="7">ATP-dependent acyl-CoA ligase</fullName>
    </submittedName>
</protein>
<dbReference type="InterPro" id="IPR042099">
    <property type="entry name" value="ANL_N_sf"/>
</dbReference>
<dbReference type="Pfam" id="PF13193">
    <property type="entry name" value="AMP-binding_C"/>
    <property type="match status" value="1"/>
</dbReference>
<dbReference type="InterPro" id="IPR025110">
    <property type="entry name" value="AMP-bd_C"/>
</dbReference>
<dbReference type="Proteomes" id="UP001499843">
    <property type="component" value="Unassembled WGS sequence"/>
</dbReference>
<sequence>MSLHVQRCGGCGKHLFPRRLLCPGCGADGFDEVSVERGRVVASTRTSDGTTLLTVEYAAGLQVVARLIGESLPPHRELPLTTSPATPGPAAFVPDPAHTGEDLTHAGEDPAHTGDDPRRLPRDTPLRECTIPGMLLARAALTPEAPALVCGDVHRTAAEMAEAVARAAGALAARGVTPGERVAFLTANRVELLDLVLGAAWLGAVAVPINTAVRGAQLHHILANSQARLLIVEAGIEPHLEGLPALPDLQARWVLGDRTEPMRAPVPPAVVAPGDPAAILYTSGTTGVSKGVVCPHAQFWWWGNNVSDQIGIRPDDVLHTCLPLFHTNALNAFSQALVSGATYVLGGRFSASRFWSQMAASGATVTYLLGAMVGILDSRPPSAQDRAHQVRLALSPATPGRLLRPFRERFGVALLDGYGSTETNAVVATRPGEERPGHIGTLQPGFHMRIVDADGADVPPGTPGELLLRSDQPFAFASGYFRMPEATTAAWQDLWFHTGDRVCVEADGSIRFVDRIKDVIRRRGENISSVEVEDVLRAHPAVAEVAVYAVDSELGEDEVMAAVVAKEAAQLDFEDLVEFCGPRLAAYAIPRFLVRLDALPLTENGKVRKPELRSRGTDGAWDRQPPRTRPTAPDSAPTQRTSHA</sequence>
<comment type="caution">
    <text evidence="7">The sequence shown here is derived from an EMBL/GenBank/DDBJ whole genome shotgun (WGS) entry which is preliminary data.</text>
</comment>
<feature type="domain" description="ChsH2 rubredoxin-like zinc ribbon" evidence="5">
    <location>
        <begin position="5"/>
        <end position="30"/>
    </location>
</feature>
<reference evidence="8" key="1">
    <citation type="journal article" date="2019" name="Int. J. Syst. Evol. Microbiol.">
        <title>The Global Catalogue of Microorganisms (GCM) 10K type strain sequencing project: providing services to taxonomists for standard genome sequencing and annotation.</title>
        <authorList>
            <consortium name="The Broad Institute Genomics Platform"/>
            <consortium name="The Broad Institute Genome Sequencing Center for Infectious Disease"/>
            <person name="Wu L."/>
            <person name="Ma J."/>
        </authorList>
    </citation>
    <scope>NUCLEOTIDE SEQUENCE [LARGE SCALE GENOMIC DNA]</scope>
    <source>
        <strain evidence="8">JCM 16114</strain>
    </source>
</reference>
<name>A0ABP5PTG2_9ACTN</name>
<dbReference type="InterPro" id="IPR022002">
    <property type="entry name" value="ChsH2_Znr"/>
</dbReference>
<feature type="region of interest" description="Disordered" evidence="3">
    <location>
        <begin position="607"/>
        <end position="644"/>
    </location>
</feature>
<dbReference type="InterPro" id="IPR020845">
    <property type="entry name" value="AMP-binding_CS"/>
</dbReference>
<gene>
    <name evidence="7" type="ORF">GCM10009850_096550</name>
</gene>
<dbReference type="EMBL" id="BAAAQX010000039">
    <property type="protein sequence ID" value="GAA2214190.1"/>
    <property type="molecule type" value="Genomic_DNA"/>
</dbReference>
<feature type="region of interest" description="Disordered" evidence="3">
    <location>
        <begin position="75"/>
        <end position="125"/>
    </location>
</feature>